<sequence length="103" mass="11698">MTYLHLLYISAISSPRQMCRGLNRPQLAPSINSLIGGNMCTCLHPQCLLADCFHYGPFGNLISSINLSRESSQLQLFVHLRPAFKAINMQHIYMQMEHYLSSI</sequence>
<dbReference type="AlphaFoldDB" id="A0A0A9DUW8"/>
<organism evidence="1">
    <name type="scientific">Arundo donax</name>
    <name type="common">Giant reed</name>
    <name type="synonym">Donax arundinaceus</name>
    <dbReference type="NCBI Taxonomy" id="35708"/>
    <lineage>
        <taxon>Eukaryota</taxon>
        <taxon>Viridiplantae</taxon>
        <taxon>Streptophyta</taxon>
        <taxon>Embryophyta</taxon>
        <taxon>Tracheophyta</taxon>
        <taxon>Spermatophyta</taxon>
        <taxon>Magnoliopsida</taxon>
        <taxon>Liliopsida</taxon>
        <taxon>Poales</taxon>
        <taxon>Poaceae</taxon>
        <taxon>PACMAD clade</taxon>
        <taxon>Arundinoideae</taxon>
        <taxon>Arundineae</taxon>
        <taxon>Arundo</taxon>
    </lineage>
</organism>
<accession>A0A0A9DUW8</accession>
<reference evidence="1" key="2">
    <citation type="journal article" date="2015" name="Data Brief">
        <title>Shoot transcriptome of the giant reed, Arundo donax.</title>
        <authorList>
            <person name="Barrero R.A."/>
            <person name="Guerrero F.D."/>
            <person name="Moolhuijzen P."/>
            <person name="Goolsby J.A."/>
            <person name="Tidwell J."/>
            <person name="Bellgard S.E."/>
            <person name="Bellgard M.I."/>
        </authorList>
    </citation>
    <scope>NUCLEOTIDE SEQUENCE</scope>
    <source>
        <tissue evidence="1">Shoot tissue taken approximately 20 cm above the soil surface</tissue>
    </source>
</reference>
<proteinExistence type="predicted"/>
<name>A0A0A9DUW8_ARUDO</name>
<evidence type="ECO:0000313" key="1">
    <source>
        <dbReference type="EMBL" id="JAD91571.1"/>
    </source>
</evidence>
<dbReference type="EMBL" id="GBRH01206324">
    <property type="protein sequence ID" value="JAD91571.1"/>
    <property type="molecule type" value="Transcribed_RNA"/>
</dbReference>
<reference evidence="1" key="1">
    <citation type="submission" date="2014-09" db="EMBL/GenBank/DDBJ databases">
        <authorList>
            <person name="Magalhaes I.L.F."/>
            <person name="Oliveira U."/>
            <person name="Santos F.R."/>
            <person name="Vidigal T.H.D.A."/>
            <person name="Brescovit A.D."/>
            <person name="Santos A.J."/>
        </authorList>
    </citation>
    <scope>NUCLEOTIDE SEQUENCE</scope>
    <source>
        <tissue evidence="1">Shoot tissue taken approximately 20 cm above the soil surface</tissue>
    </source>
</reference>
<protein>
    <submittedName>
        <fullName evidence="1">Uncharacterized protein</fullName>
    </submittedName>
</protein>